<comment type="caution">
    <text evidence="1">The sequence shown here is derived from an EMBL/GenBank/DDBJ whole genome shotgun (WGS) entry which is preliminary data.</text>
</comment>
<name>M0LPY6_NATLA</name>
<organism evidence="1 2">
    <name type="scientific">Natronobacterium lacisalsi AJ5</name>
    <dbReference type="NCBI Taxonomy" id="358396"/>
    <lineage>
        <taxon>Archaea</taxon>
        <taxon>Methanobacteriati</taxon>
        <taxon>Methanobacteriota</taxon>
        <taxon>Stenosarchaea group</taxon>
        <taxon>Halobacteria</taxon>
        <taxon>Halobacteriales</taxon>
        <taxon>Natrialbaceae</taxon>
        <taxon>Natronobacterium</taxon>
    </lineage>
</organism>
<dbReference type="PATRIC" id="fig|358396.7.peg.1155"/>
<keyword evidence="2" id="KW-1185">Reference proteome</keyword>
<accession>M0LPY6</accession>
<dbReference type="InParanoid" id="M0LPY6"/>
<reference evidence="1 2" key="1">
    <citation type="journal article" date="2014" name="PLoS Genet.">
        <title>Phylogenetically driven sequencing of extremely halophilic archaea reveals strategies for static and dynamic osmo-response.</title>
        <authorList>
            <person name="Becker E.A."/>
            <person name="Seitzer P.M."/>
            <person name="Tritt A."/>
            <person name="Larsen D."/>
            <person name="Krusor M."/>
            <person name="Yao A.I."/>
            <person name="Wu D."/>
            <person name="Madern D."/>
            <person name="Eisen J.A."/>
            <person name="Darling A.E."/>
            <person name="Facciotti M.T."/>
        </authorList>
    </citation>
    <scope>NUCLEOTIDE SEQUENCE [LARGE SCALE GENOMIC DNA]</scope>
    <source>
        <strain evidence="1 2">AJ5</strain>
    </source>
</reference>
<protein>
    <submittedName>
        <fullName evidence="1">Uncharacterized protein</fullName>
    </submittedName>
</protein>
<dbReference type="EMBL" id="AOLZ01000028">
    <property type="protein sequence ID" value="EMA35183.1"/>
    <property type="molecule type" value="Genomic_DNA"/>
</dbReference>
<dbReference type="AlphaFoldDB" id="M0LPY6"/>
<sequence>MQKENISIVFLTGEDIKKLDTDTDHLLYSLEGESRRVHSLKQMDKKSGVEEEEEQSQFTKEQQALEKFEDELEVTETHEDMDLTTFTE</sequence>
<evidence type="ECO:0000313" key="2">
    <source>
        <dbReference type="Proteomes" id="UP000011555"/>
    </source>
</evidence>
<evidence type="ECO:0000313" key="1">
    <source>
        <dbReference type="EMBL" id="EMA35183.1"/>
    </source>
</evidence>
<gene>
    <name evidence="1" type="ORF">C445_05673</name>
</gene>
<dbReference type="Proteomes" id="UP000011555">
    <property type="component" value="Unassembled WGS sequence"/>
</dbReference>
<proteinExistence type="predicted"/>